<dbReference type="InterPro" id="IPR011989">
    <property type="entry name" value="ARM-like"/>
</dbReference>
<dbReference type="EMBL" id="HBHY01006340">
    <property type="protein sequence ID" value="CAE0132696.1"/>
    <property type="molecule type" value="Transcribed_RNA"/>
</dbReference>
<dbReference type="SUPFAM" id="SSF48371">
    <property type="entry name" value="ARM repeat"/>
    <property type="match status" value="1"/>
</dbReference>
<organism evidence="6">
    <name type="scientific">Prasinoderma singulare</name>
    <dbReference type="NCBI Taxonomy" id="676789"/>
    <lineage>
        <taxon>Eukaryota</taxon>
        <taxon>Viridiplantae</taxon>
        <taxon>Prasinodermophyta</taxon>
        <taxon>Prasinodermophyceae</taxon>
        <taxon>Prasinodermales</taxon>
        <taxon>Prasinodermaceae</taxon>
        <taxon>Prasinoderma</taxon>
    </lineage>
</organism>
<evidence type="ECO:0000256" key="3">
    <source>
        <dbReference type="ARBA" id="ARBA00022490"/>
    </source>
</evidence>
<accession>A0A7S3BGG5</accession>
<dbReference type="GO" id="GO:0005737">
    <property type="term" value="C:cytoplasm"/>
    <property type="evidence" value="ECO:0007669"/>
    <property type="project" value="UniProtKB-SubCell"/>
</dbReference>
<evidence type="ECO:0000256" key="2">
    <source>
        <dbReference type="ARBA" id="ARBA00022448"/>
    </source>
</evidence>
<dbReference type="PANTHER" id="PTHR10527">
    <property type="entry name" value="IMPORTIN BETA"/>
    <property type="match status" value="1"/>
</dbReference>
<keyword evidence="4" id="KW-0677">Repeat</keyword>
<evidence type="ECO:0000313" key="6">
    <source>
        <dbReference type="EMBL" id="CAE0132696.1"/>
    </source>
</evidence>
<dbReference type="InterPro" id="IPR040122">
    <property type="entry name" value="Importin_beta"/>
</dbReference>
<name>A0A7S3BGG5_9VIRI</name>
<keyword evidence="2" id="KW-0813">Transport</keyword>
<sequence>MPQEVATTLLMPLVAKLEGMADADEELLPLLECLGSVASSLRDRCRPAAHPTFSRAAGIVRQHAALRERGGDAAYQTQDFAVAALDVISGLVEGLGASAEPLVKAACPPELLVAVCADPAGELRQSAFALLGDVSKACVPHVARGAARLLQLCVANMGVQMVSGLGTVTVCNNACWAAGELGMRMEHLPPDVREAVAAELTQVASAAATLLTATRAASKSHSNLRENAAITLGRMALVVPDAIAPHAAGFAVPWCQVLGMLRDDVEKSHGFAGLCATIRLNPQAFAAAVEQFVVAAASWQRASLDQTLWQTLRDTLVGLRQMMDARWPQLMAAVGKPCAQKLTALYQLEA</sequence>
<proteinExistence type="predicted"/>
<dbReference type="AlphaFoldDB" id="A0A7S3BGG5"/>
<keyword evidence="5" id="KW-0653">Protein transport</keyword>
<dbReference type="GO" id="GO:0006606">
    <property type="term" value="P:protein import into nucleus"/>
    <property type="evidence" value="ECO:0007669"/>
    <property type="project" value="InterPro"/>
</dbReference>
<evidence type="ECO:0000256" key="4">
    <source>
        <dbReference type="ARBA" id="ARBA00022737"/>
    </source>
</evidence>
<gene>
    <name evidence="6" type="ORF">PSIN1315_LOCUS4086</name>
</gene>
<dbReference type="Gene3D" id="1.25.10.10">
    <property type="entry name" value="Leucine-rich Repeat Variant"/>
    <property type="match status" value="1"/>
</dbReference>
<protein>
    <submittedName>
        <fullName evidence="6">Uncharacterized protein</fullName>
    </submittedName>
</protein>
<dbReference type="InterPro" id="IPR016024">
    <property type="entry name" value="ARM-type_fold"/>
</dbReference>
<evidence type="ECO:0000256" key="1">
    <source>
        <dbReference type="ARBA" id="ARBA00004496"/>
    </source>
</evidence>
<comment type="subcellular location">
    <subcellularLocation>
        <location evidence="1">Cytoplasm</location>
    </subcellularLocation>
</comment>
<reference evidence="6" key="1">
    <citation type="submission" date="2021-01" db="EMBL/GenBank/DDBJ databases">
        <authorList>
            <person name="Corre E."/>
            <person name="Pelletier E."/>
            <person name="Niang G."/>
            <person name="Scheremetjew M."/>
            <person name="Finn R."/>
            <person name="Kale V."/>
            <person name="Holt S."/>
            <person name="Cochrane G."/>
            <person name="Meng A."/>
            <person name="Brown T."/>
            <person name="Cohen L."/>
        </authorList>
    </citation>
    <scope>NUCLEOTIDE SEQUENCE</scope>
    <source>
        <strain evidence="6">RCC927</strain>
    </source>
</reference>
<evidence type="ECO:0000256" key="5">
    <source>
        <dbReference type="ARBA" id="ARBA00022927"/>
    </source>
</evidence>
<keyword evidence="3" id="KW-0963">Cytoplasm</keyword>